<keyword evidence="2" id="KW-1133">Transmembrane helix</keyword>
<proteinExistence type="predicted"/>
<gene>
    <name evidence="3" type="ORF">RFULGI_LOCUS8213</name>
</gene>
<dbReference type="OrthoDB" id="10498826at2759"/>
<feature type="transmembrane region" description="Helical" evidence="2">
    <location>
        <begin position="174"/>
        <end position="192"/>
    </location>
</feature>
<evidence type="ECO:0000256" key="1">
    <source>
        <dbReference type="SAM" id="MobiDB-lite"/>
    </source>
</evidence>
<keyword evidence="2" id="KW-0472">Membrane</keyword>
<feature type="region of interest" description="Disordered" evidence="1">
    <location>
        <begin position="1"/>
        <end position="28"/>
    </location>
</feature>
<evidence type="ECO:0000256" key="2">
    <source>
        <dbReference type="SAM" id="Phobius"/>
    </source>
</evidence>
<keyword evidence="4" id="KW-1185">Reference proteome</keyword>
<dbReference type="Proteomes" id="UP000789396">
    <property type="component" value="Unassembled WGS sequence"/>
</dbReference>
<evidence type="ECO:0000313" key="3">
    <source>
        <dbReference type="EMBL" id="CAG8644711.1"/>
    </source>
</evidence>
<accession>A0A9N9DRG2</accession>
<keyword evidence="2" id="KW-0812">Transmembrane</keyword>
<dbReference type="AlphaFoldDB" id="A0A9N9DRG2"/>
<sequence>MALNFQKQTTGTPLHTNSPSPDSRSQDMLTKLSSQPLFIAHENSISTTLSLTISPTPTSCENNGSTFLPSESLNQNSLFIRDSISDNIPDSISDNIPDKIPSLSTSTDDIINFPADGQRPGSSPFINQKNLKKLKPEIKNHLYSSSSSISQPSLPPTITDSRGDLPLPVDPPEMVGIIIAAVIATIVVVLIIKRITFGKIFGNDYVISNGLDENNDPLFDRHDLDIINLQQNPDFYSEWGETPRFFGTLKRWINKLFNRGNNRAKLNKLTSSVNMDITNRLDKKKCSVYRESETMEDSGVGASSVCETEISFPDIHSHVLNWDEYIL</sequence>
<evidence type="ECO:0000313" key="4">
    <source>
        <dbReference type="Proteomes" id="UP000789396"/>
    </source>
</evidence>
<reference evidence="3" key="1">
    <citation type="submission" date="2021-06" db="EMBL/GenBank/DDBJ databases">
        <authorList>
            <person name="Kallberg Y."/>
            <person name="Tangrot J."/>
            <person name="Rosling A."/>
        </authorList>
    </citation>
    <scope>NUCLEOTIDE SEQUENCE</scope>
    <source>
        <strain evidence="3">IN212</strain>
    </source>
</reference>
<dbReference type="EMBL" id="CAJVPZ010012950">
    <property type="protein sequence ID" value="CAG8644711.1"/>
    <property type="molecule type" value="Genomic_DNA"/>
</dbReference>
<name>A0A9N9DRG2_9GLOM</name>
<comment type="caution">
    <text evidence="3">The sequence shown here is derived from an EMBL/GenBank/DDBJ whole genome shotgun (WGS) entry which is preliminary data.</text>
</comment>
<protein>
    <submittedName>
        <fullName evidence="3">16112_t:CDS:1</fullName>
    </submittedName>
</protein>
<organism evidence="3 4">
    <name type="scientific">Racocetra fulgida</name>
    <dbReference type="NCBI Taxonomy" id="60492"/>
    <lineage>
        <taxon>Eukaryota</taxon>
        <taxon>Fungi</taxon>
        <taxon>Fungi incertae sedis</taxon>
        <taxon>Mucoromycota</taxon>
        <taxon>Glomeromycotina</taxon>
        <taxon>Glomeromycetes</taxon>
        <taxon>Diversisporales</taxon>
        <taxon>Gigasporaceae</taxon>
        <taxon>Racocetra</taxon>
    </lineage>
</organism>